<feature type="region of interest" description="Disordered" evidence="5">
    <location>
        <begin position="1"/>
        <end position="96"/>
    </location>
</feature>
<dbReference type="Gene3D" id="1.20.120.910">
    <property type="entry name" value="DksA, coiled-coil domain"/>
    <property type="match status" value="1"/>
</dbReference>
<dbReference type="GO" id="GO:0008270">
    <property type="term" value="F:zinc ion binding"/>
    <property type="evidence" value="ECO:0007669"/>
    <property type="project" value="UniProtKB-KW"/>
</dbReference>
<dbReference type="EMBL" id="CAJNOB010000056">
    <property type="protein sequence ID" value="CAF0703693.1"/>
    <property type="molecule type" value="Genomic_DNA"/>
</dbReference>
<evidence type="ECO:0000313" key="7">
    <source>
        <dbReference type="EMBL" id="CAF0703693.1"/>
    </source>
</evidence>
<dbReference type="RefSeq" id="WP_174582436.1">
    <property type="nucleotide sequence ID" value="NZ_CAJNOB010000056.1"/>
</dbReference>
<evidence type="ECO:0000313" key="8">
    <source>
        <dbReference type="Proteomes" id="UP000663859"/>
    </source>
</evidence>
<dbReference type="SUPFAM" id="SSF109635">
    <property type="entry name" value="DnaK suppressor protein DksA, alpha-hairpin domain"/>
    <property type="match status" value="1"/>
</dbReference>
<feature type="region of interest" description="Disordered" evidence="5">
    <location>
        <begin position="233"/>
        <end position="255"/>
    </location>
</feature>
<dbReference type="Proteomes" id="UP000663859">
    <property type="component" value="Unassembled WGS sequence"/>
</dbReference>
<accession>A0A8J2FUB9</accession>
<keyword evidence="1" id="KW-0479">Metal-binding</keyword>
<evidence type="ECO:0000256" key="4">
    <source>
        <dbReference type="PROSITE-ProRule" id="PRU00510"/>
    </source>
</evidence>
<evidence type="ECO:0000256" key="5">
    <source>
        <dbReference type="SAM" id="MobiDB-lite"/>
    </source>
</evidence>
<keyword evidence="8" id="KW-1185">Reference proteome</keyword>
<evidence type="ECO:0000259" key="6">
    <source>
        <dbReference type="Pfam" id="PF01258"/>
    </source>
</evidence>
<dbReference type="PROSITE" id="PS51128">
    <property type="entry name" value="ZF_DKSA_2"/>
    <property type="match status" value="1"/>
</dbReference>
<evidence type="ECO:0000256" key="3">
    <source>
        <dbReference type="ARBA" id="ARBA00022833"/>
    </source>
</evidence>
<dbReference type="InterPro" id="IPR037187">
    <property type="entry name" value="DnaK_N"/>
</dbReference>
<organism evidence="7 8">
    <name type="scientific">Candidatus Methylacidithermus pantelleriae</name>
    <dbReference type="NCBI Taxonomy" id="2744239"/>
    <lineage>
        <taxon>Bacteria</taxon>
        <taxon>Pseudomonadati</taxon>
        <taxon>Verrucomicrobiota</taxon>
        <taxon>Methylacidiphilae</taxon>
        <taxon>Methylacidiphilales</taxon>
        <taxon>Methylacidiphilaceae</taxon>
        <taxon>Candidatus Methylacidithermus</taxon>
    </lineage>
</organism>
<proteinExistence type="predicted"/>
<sequence length="255" mass="28588">MGNKESQKKKGKQPTVKDPEKAAPSSGSKENTKAQKKGEAGKSKEPRRVSSEHKGAQKVKPASSEQPSWEKEKTPEGTAPGATDRSPGTGKARGKDWESFLARQKEKLLELRDHILNQMQGVAQDTLRVSSEGSGASPFGLHQADAGSEAYDKDFALTLLSQEQDALYEIEEALKRIETGTYGICQMCGNPIPRARLEAVPYARFCVGCQREQEREYRARRRWESVPQFMESAEGWMEEEGEEALEEEERRREKE</sequence>
<dbReference type="PANTHER" id="PTHR33823">
    <property type="entry name" value="RNA POLYMERASE-BINDING TRANSCRIPTION FACTOR DKSA-RELATED"/>
    <property type="match status" value="1"/>
</dbReference>
<dbReference type="PANTHER" id="PTHR33823:SF4">
    <property type="entry name" value="GENERAL STRESS PROTEIN 16O"/>
    <property type="match status" value="1"/>
</dbReference>
<dbReference type="InterPro" id="IPR000962">
    <property type="entry name" value="Znf_DskA_TraR"/>
</dbReference>
<feature type="domain" description="Zinc finger DksA/TraR C4-type" evidence="6">
    <location>
        <begin position="180"/>
        <end position="215"/>
    </location>
</feature>
<evidence type="ECO:0000256" key="1">
    <source>
        <dbReference type="ARBA" id="ARBA00022723"/>
    </source>
</evidence>
<feature type="zinc finger region" description="dksA C4-type" evidence="4">
    <location>
        <begin position="185"/>
        <end position="209"/>
    </location>
</feature>
<dbReference type="SUPFAM" id="SSF57716">
    <property type="entry name" value="Glucocorticoid receptor-like (DNA-binding domain)"/>
    <property type="match status" value="1"/>
</dbReference>
<protein>
    <submittedName>
        <fullName evidence="7">DksA C4-type domain-containing protein</fullName>
    </submittedName>
</protein>
<evidence type="ECO:0000256" key="2">
    <source>
        <dbReference type="ARBA" id="ARBA00022771"/>
    </source>
</evidence>
<feature type="compositionally biased region" description="Acidic residues" evidence="5">
    <location>
        <begin position="236"/>
        <end position="247"/>
    </location>
</feature>
<dbReference type="Pfam" id="PF01258">
    <property type="entry name" value="zf-dskA_traR"/>
    <property type="match status" value="1"/>
</dbReference>
<name>A0A8J2FUB9_9BACT</name>
<gene>
    <name evidence="7" type="ORF">MPNT_60071</name>
</gene>
<keyword evidence="2" id="KW-0863">Zinc-finger</keyword>
<comment type="caution">
    <text evidence="7">The sequence shown here is derived from an EMBL/GenBank/DDBJ whole genome shotgun (WGS) entry which is preliminary data.</text>
</comment>
<feature type="compositionally biased region" description="Basic and acidic residues" evidence="5">
    <location>
        <begin position="30"/>
        <end position="55"/>
    </location>
</feature>
<reference evidence="7" key="1">
    <citation type="submission" date="2021-02" db="EMBL/GenBank/DDBJ databases">
        <authorList>
            <person name="Cremers G."/>
            <person name="Picone N."/>
        </authorList>
    </citation>
    <scope>NUCLEOTIDE SEQUENCE</scope>
    <source>
        <strain evidence="7">PQ17</strain>
    </source>
</reference>
<dbReference type="AlphaFoldDB" id="A0A8J2FUB9"/>
<keyword evidence="3" id="KW-0862">Zinc</keyword>